<dbReference type="Gene3D" id="1.25.10.20">
    <property type="entry name" value="Vitellinogen, superhelical"/>
    <property type="match status" value="1"/>
</dbReference>
<dbReference type="InterPro" id="IPR039988">
    <property type="entry name" value="MTTP"/>
</dbReference>
<evidence type="ECO:0000259" key="9">
    <source>
        <dbReference type="PROSITE" id="PS51211"/>
    </source>
</evidence>
<evidence type="ECO:0000313" key="12">
    <source>
        <dbReference type="RefSeq" id="XP_019619963.1"/>
    </source>
</evidence>
<dbReference type="Gene3D" id="2.30.230.10">
    <property type="entry name" value="Lipovitellin, beta-sheet shell regions, chain A"/>
    <property type="match status" value="1"/>
</dbReference>
<evidence type="ECO:0000256" key="6">
    <source>
        <dbReference type="ARBA" id="ARBA00023157"/>
    </source>
</evidence>
<dbReference type="InterPro" id="IPR001747">
    <property type="entry name" value="Vitellogenin_N"/>
</dbReference>
<sequence>MWSRFLLLLCYLVLGEAGLPGYELGHTYHYNYQTRLRLNEPDTDKPDVGFQLSAGVDVTVVWKSGEDQLVRVQLKDVQLSHIGERKAAVFQKVSTADLQTHSVLFHWRAGQVEAVYAAEKDTTQAINLKKGVVSLFQVQTAAGERQETDVSGQCIALYDVSKSKVLKTRDCLLSAGFTNYNKVVGVDVNSASSVVYELSGDQPIIQSAVSEENHVTRVNLRKELATIIFSGQQLQLEKQEAGGATVQGAGVEEAVTAAAAGEKFLKVSLTTEEIIQQCTEDCESPAEVVARYRDDLSTEALAHLRSSNAFLEVLKRLRHAGKETILNVLTDEENGDIVPQLIDIATATQTDSAMEALLEFLDFSVEEDTDLPDRFLFILGFATHPTDKTLSMLLEKLAGEIGSEKIYEAMALTLGALVHTYCLDPLQCEQPIVEQVKTAFLEGLESAEYEDGQLMFLRALGNARLPDTIPVLLTHAEGAQSNAVSMAALKALGRFDSALLDSNGVRKSLSRIFHQNRKTYENTVRTAAASLLLMVNPSPWDVRNVLLSLSTQEPREVSTFIRARIQDLLDTNHPSSVVIQEVLKDVSAANYYTLAQNGLSAAYSNIMADTLNAVATYGLFIEFAKSALMRRSNMDVFLHGQDSSIQILQVALEAEGLEAMMGEEAEDEEASASGGMGLILMDVQVRPFKLFAGQAELMAAAWSYSGVRMSAVTGIVLMQDHFQIHHLQSGVVVESTFQGGISVELGGSVDISLWNRASVTLVSNNGALVMKGSATVDSPLVKVGVDLSAEAEATIDFTTSVDFSDMPFTMCLQMEQKPFQYKRNISLYEKVPGKDAKFRLKRERTRNIPEKSFPLFTGQNNAQCRAMFSED</sequence>
<evidence type="ECO:0000313" key="13">
    <source>
        <dbReference type="RefSeq" id="XP_019619965.1"/>
    </source>
</evidence>
<evidence type="ECO:0000256" key="5">
    <source>
        <dbReference type="ARBA" id="ARBA00023055"/>
    </source>
</evidence>
<protein>
    <submittedName>
        <fullName evidence="11 12">Microsomal triglyceride transfer protein large subunit-like</fullName>
    </submittedName>
</protein>
<dbReference type="PROSITE" id="PS51211">
    <property type="entry name" value="VITELLOGENIN"/>
    <property type="match status" value="1"/>
</dbReference>
<dbReference type="RefSeq" id="XP_019619965.1">
    <property type="nucleotide sequence ID" value="XM_019764406.1"/>
</dbReference>
<dbReference type="KEGG" id="bbel:109466669"/>
<dbReference type="Proteomes" id="UP000515135">
    <property type="component" value="Unplaced"/>
</dbReference>
<evidence type="ECO:0000256" key="4">
    <source>
        <dbReference type="ARBA" id="ARBA00022824"/>
    </source>
</evidence>
<gene>
    <name evidence="11 12 13" type="primary">LOC109466669</name>
</gene>
<dbReference type="GO" id="GO:0008289">
    <property type="term" value="F:lipid binding"/>
    <property type="evidence" value="ECO:0007669"/>
    <property type="project" value="InterPro"/>
</dbReference>
<keyword evidence="3 8" id="KW-0732">Signal</keyword>
<feature type="signal peptide" evidence="8">
    <location>
        <begin position="1"/>
        <end position="17"/>
    </location>
</feature>
<dbReference type="SUPFAM" id="SSF56968">
    <property type="entry name" value="Lipovitellin-phosvitin complex, beta-sheet shell regions"/>
    <property type="match status" value="1"/>
</dbReference>
<dbReference type="InterPro" id="IPR015819">
    <property type="entry name" value="Lipid_transp_b-sht_shell"/>
</dbReference>
<evidence type="ECO:0000256" key="1">
    <source>
        <dbReference type="ARBA" id="ARBA00004240"/>
    </source>
</evidence>
<dbReference type="InterPro" id="IPR045811">
    <property type="entry name" value="MTP_lip-bd"/>
</dbReference>
<comment type="subcellular location">
    <subcellularLocation>
        <location evidence="1">Endoplasmic reticulum</location>
    </subcellularLocation>
</comment>
<keyword evidence="5" id="KW-0445">Lipid transport</keyword>
<keyword evidence="2" id="KW-0813">Transport</keyword>
<dbReference type="GO" id="GO:0005794">
    <property type="term" value="C:Golgi apparatus"/>
    <property type="evidence" value="ECO:0007669"/>
    <property type="project" value="TreeGrafter"/>
</dbReference>
<dbReference type="GeneID" id="109466669"/>
<dbReference type="FunFam" id="2.30.230.10:FF:000001">
    <property type="entry name" value="Microsomal triglyceride transfer protein large subunit"/>
    <property type="match status" value="1"/>
</dbReference>
<dbReference type="SMART" id="SM00638">
    <property type="entry name" value="LPD_N"/>
    <property type="match status" value="1"/>
</dbReference>
<keyword evidence="10" id="KW-1185">Reference proteome</keyword>
<dbReference type="Pfam" id="PF19444">
    <property type="entry name" value="MTP_lip_bd"/>
    <property type="match status" value="1"/>
</dbReference>
<dbReference type="InterPro" id="IPR015816">
    <property type="entry name" value="Vitellinogen_b-sht_N"/>
</dbReference>
<dbReference type="PANTHER" id="PTHR13024:SF0">
    <property type="entry name" value="MICROSOMAL TRIACYLGLYCEROL TRANSFER PROTEIN"/>
    <property type="match status" value="1"/>
</dbReference>
<dbReference type="AlphaFoldDB" id="A0A6P4XTH3"/>
<accession>A0A6P4XTH3</accession>
<dbReference type="FunFam" id="1.25.10.20:FF:000001">
    <property type="entry name" value="microsomal triglyceride transfer protein large subunit"/>
    <property type="match status" value="1"/>
</dbReference>
<dbReference type="OrthoDB" id="5865932at2759"/>
<reference evidence="11 12" key="1">
    <citation type="submission" date="2025-04" db="UniProtKB">
        <authorList>
            <consortium name="RefSeq"/>
        </authorList>
    </citation>
    <scope>IDENTIFICATION</scope>
    <source>
        <tissue evidence="11 12">Gonad</tissue>
    </source>
</reference>
<dbReference type="GO" id="GO:0016323">
    <property type="term" value="C:basolateral plasma membrane"/>
    <property type="evidence" value="ECO:0007669"/>
    <property type="project" value="TreeGrafter"/>
</dbReference>
<dbReference type="GO" id="GO:0120013">
    <property type="term" value="F:lipid transfer activity"/>
    <property type="evidence" value="ECO:0007669"/>
    <property type="project" value="UniProtKB-ARBA"/>
</dbReference>
<evidence type="ECO:0000256" key="8">
    <source>
        <dbReference type="SAM" id="SignalP"/>
    </source>
</evidence>
<dbReference type="RefSeq" id="XP_019619963.1">
    <property type="nucleotide sequence ID" value="XM_019764404.1"/>
</dbReference>
<dbReference type="InterPro" id="IPR011030">
    <property type="entry name" value="Lipovitellin_superhlx_dom"/>
</dbReference>
<evidence type="ECO:0000313" key="10">
    <source>
        <dbReference type="Proteomes" id="UP000515135"/>
    </source>
</evidence>
<keyword evidence="6" id="KW-1015">Disulfide bond</keyword>
<dbReference type="Pfam" id="PF01347">
    <property type="entry name" value="Vitellogenin_N"/>
    <property type="match status" value="1"/>
</dbReference>
<comment type="caution">
    <text evidence="7">Lacks conserved residue(s) required for the propagation of feature annotation.</text>
</comment>
<dbReference type="PANTHER" id="PTHR13024">
    <property type="entry name" value="MICROSOMAL TRIGLYCERIDE TRANSFER PROTEIN, LARGE SUBUNIT"/>
    <property type="match status" value="1"/>
</dbReference>
<dbReference type="RefSeq" id="XP_019619962.1">
    <property type="nucleotide sequence ID" value="XM_019764403.1"/>
</dbReference>
<proteinExistence type="predicted"/>
<evidence type="ECO:0000256" key="3">
    <source>
        <dbReference type="ARBA" id="ARBA00022729"/>
    </source>
</evidence>
<dbReference type="GO" id="GO:0042157">
    <property type="term" value="P:lipoprotein metabolic process"/>
    <property type="evidence" value="ECO:0007669"/>
    <property type="project" value="TreeGrafter"/>
</dbReference>
<feature type="chain" id="PRO_5044647495" evidence="8">
    <location>
        <begin position="18"/>
        <end position="871"/>
    </location>
</feature>
<keyword evidence="4" id="KW-0256">Endoplasmic reticulum</keyword>
<evidence type="ECO:0000256" key="7">
    <source>
        <dbReference type="PROSITE-ProRule" id="PRU00557"/>
    </source>
</evidence>
<dbReference type="GO" id="GO:0005548">
    <property type="term" value="F:phospholipid transporter activity"/>
    <property type="evidence" value="ECO:0007669"/>
    <property type="project" value="InterPro"/>
</dbReference>
<dbReference type="SUPFAM" id="SSF48431">
    <property type="entry name" value="Lipovitellin-phosvitin complex, superhelical domain"/>
    <property type="match status" value="1"/>
</dbReference>
<feature type="domain" description="Vitellogenin" evidence="9">
    <location>
        <begin position="22"/>
        <end position="650"/>
    </location>
</feature>
<dbReference type="GO" id="GO:0005783">
    <property type="term" value="C:endoplasmic reticulum"/>
    <property type="evidence" value="ECO:0007669"/>
    <property type="project" value="UniProtKB-SubCell"/>
</dbReference>
<organism evidence="10 13">
    <name type="scientific">Branchiostoma belcheri</name>
    <name type="common">Amphioxus</name>
    <dbReference type="NCBI Taxonomy" id="7741"/>
    <lineage>
        <taxon>Eukaryota</taxon>
        <taxon>Metazoa</taxon>
        <taxon>Chordata</taxon>
        <taxon>Cephalochordata</taxon>
        <taxon>Leptocardii</taxon>
        <taxon>Amphioxiformes</taxon>
        <taxon>Branchiostomatidae</taxon>
        <taxon>Branchiostoma</taxon>
    </lineage>
</organism>
<evidence type="ECO:0000256" key="2">
    <source>
        <dbReference type="ARBA" id="ARBA00022448"/>
    </source>
</evidence>
<name>A0A6P4XTH3_BRABE</name>
<evidence type="ECO:0000313" key="11">
    <source>
        <dbReference type="RefSeq" id="XP_019619962.1"/>
    </source>
</evidence>